<dbReference type="InterPro" id="IPR050372">
    <property type="entry name" value="Neurexin-related_CASP"/>
</dbReference>
<dbReference type="AlphaFoldDB" id="A0A7I8VE62"/>
<dbReference type="PANTHER" id="PTHR15036:SF89">
    <property type="entry name" value="NEUREXIN 1, ISOFORM F"/>
    <property type="match status" value="1"/>
</dbReference>
<feature type="domain" description="Laminin G" evidence="2">
    <location>
        <begin position="102"/>
        <end position="283"/>
    </location>
</feature>
<feature type="domain" description="Laminin G" evidence="2">
    <location>
        <begin position="1"/>
        <end position="100"/>
    </location>
</feature>
<evidence type="ECO:0000313" key="3">
    <source>
        <dbReference type="EMBL" id="CAD5112830.1"/>
    </source>
</evidence>
<dbReference type="OrthoDB" id="6275838at2759"/>
<dbReference type="InterPro" id="IPR013320">
    <property type="entry name" value="ConA-like_dom_sf"/>
</dbReference>
<gene>
    <name evidence="3" type="ORF">DGYR_LOCUS1900</name>
</gene>
<dbReference type="Gene3D" id="2.60.120.200">
    <property type="match status" value="2"/>
</dbReference>
<comment type="caution">
    <text evidence="3">The sequence shown here is derived from an EMBL/GenBank/DDBJ whole genome shotgun (WGS) entry which is preliminary data.</text>
</comment>
<proteinExistence type="predicted"/>
<dbReference type="EMBL" id="CAJFCJ010000003">
    <property type="protein sequence ID" value="CAD5112830.1"/>
    <property type="molecule type" value="Genomic_DNA"/>
</dbReference>
<dbReference type="SUPFAM" id="SSF49899">
    <property type="entry name" value="Concanavalin A-like lectins/glucanases"/>
    <property type="match status" value="2"/>
</dbReference>
<dbReference type="CDD" id="cd00110">
    <property type="entry name" value="LamG"/>
    <property type="match status" value="1"/>
</dbReference>
<dbReference type="SMART" id="SM00282">
    <property type="entry name" value="LamG"/>
    <property type="match status" value="1"/>
</dbReference>
<accession>A0A7I8VE62</accession>
<reference evidence="3 4" key="1">
    <citation type="submission" date="2020-08" db="EMBL/GenBank/DDBJ databases">
        <authorList>
            <person name="Hejnol A."/>
        </authorList>
    </citation>
    <scope>NUCLEOTIDE SEQUENCE [LARGE SCALE GENOMIC DNA]</scope>
</reference>
<dbReference type="Proteomes" id="UP000549394">
    <property type="component" value="Unassembled WGS sequence"/>
</dbReference>
<keyword evidence="4" id="KW-1185">Reference proteome</keyword>
<comment type="caution">
    <text evidence="1">Lacks conserved residue(s) required for the propagation of feature annotation.</text>
</comment>
<dbReference type="InterPro" id="IPR001791">
    <property type="entry name" value="Laminin_G"/>
</dbReference>
<dbReference type="PROSITE" id="PS50025">
    <property type="entry name" value="LAM_G_DOMAIN"/>
    <property type="match status" value="2"/>
</dbReference>
<evidence type="ECO:0000313" key="4">
    <source>
        <dbReference type="Proteomes" id="UP000549394"/>
    </source>
</evidence>
<evidence type="ECO:0000259" key="2">
    <source>
        <dbReference type="PROSITE" id="PS50025"/>
    </source>
</evidence>
<dbReference type="Pfam" id="PF02210">
    <property type="entry name" value="Laminin_G_2"/>
    <property type="match status" value="1"/>
</dbReference>
<name>A0A7I8VE62_9ANNE</name>
<organism evidence="3 4">
    <name type="scientific">Dimorphilus gyrociliatus</name>
    <dbReference type="NCBI Taxonomy" id="2664684"/>
    <lineage>
        <taxon>Eukaryota</taxon>
        <taxon>Metazoa</taxon>
        <taxon>Spiralia</taxon>
        <taxon>Lophotrochozoa</taxon>
        <taxon>Annelida</taxon>
        <taxon>Polychaeta</taxon>
        <taxon>Polychaeta incertae sedis</taxon>
        <taxon>Dinophilidae</taxon>
        <taxon>Dimorphilus</taxon>
    </lineage>
</organism>
<dbReference type="PANTHER" id="PTHR15036">
    <property type="entry name" value="PIKACHURIN-LIKE PROTEIN"/>
    <property type="match status" value="1"/>
</dbReference>
<protein>
    <submittedName>
        <fullName evidence="3">DgyrCDS2041</fullName>
    </submittedName>
</protein>
<evidence type="ECO:0000256" key="1">
    <source>
        <dbReference type="PROSITE-ProRule" id="PRU00122"/>
    </source>
</evidence>
<sequence>MLQLINRAICEVKVTVDKEHTTPSTSITGNFSSLRSSLLYLGGAGDDAIWDGSGKSIKNFTGCLKKVGYQADSMKIDILRWAKKENQLFHIEGGVSFKGCSQAIFFASQSSSVILEPWLAIPGSKLHLEFRTVQNSSQLVMGRGRKDFFGLEVFESQLYLIINYGGGTLKAKISEKPVNDGLWHDVRLEHNGETGKVYLDQDEFIRYSSDRKSAELNLASGSLYLGALNQSSDYPKEFWSGKLGFGFQGCIRRVELNDRVVDLWNSQKKQTLYGEAVKVSLPVRVLLPRAGMVVFVKEAGTVTPVIVGPRHSKEKTAINVSTLSSIAIWC</sequence>